<feature type="transmembrane region" description="Helical" evidence="2">
    <location>
        <begin position="110"/>
        <end position="132"/>
    </location>
</feature>
<keyword evidence="2" id="KW-0812">Transmembrane</keyword>
<comment type="caution">
    <text evidence="3">The sequence shown here is derived from an EMBL/GenBank/DDBJ whole genome shotgun (WGS) entry which is preliminary data.</text>
</comment>
<keyword evidence="4" id="KW-1185">Reference proteome</keyword>
<organism evidence="3 4">
    <name type="scientific">Rosa chinensis</name>
    <name type="common">China rose</name>
    <dbReference type="NCBI Taxonomy" id="74649"/>
    <lineage>
        <taxon>Eukaryota</taxon>
        <taxon>Viridiplantae</taxon>
        <taxon>Streptophyta</taxon>
        <taxon>Embryophyta</taxon>
        <taxon>Tracheophyta</taxon>
        <taxon>Spermatophyta</taxon>
        <taxon>Magnoliopsida</taxon>
        <taxon>eudicotyledons</taxon>
        <taxon>Gunneridae</taxon>
        <taxon>Pentapetalae</taxon>
        <taxon>rosids</taxon>
        <taxon>fabids</taxon>
        <taxon>Rosales</taxon>
        <taxon>Rosaceae</taxon>
        <taxon>Rosoideae</taxon>
        <taxon>Rosoideae incertae sedis</taxon>
        <taxon>Rosa</taxon>
    </lineage>
</organism>
<keyword evidence="2" id="KW-1133">Transmembrane helix</keyword>
<dbReference type="Proteomes" id="UP000238479">
    <property type="component" value="Chromosome 5"/>
</dbReference>
<evidence type="ECO:0008006" key="5">
    <source>
        <dbReference type="Google" id="ProtNLM"/>
    </source>
</evidence>
<evidence type="ECO:0000313" key="3">
    <source>
        <dbReference type="EMBL" id="PRQ33585.1"/>
    </source>
</evidence>
<feature type="transmembrane region" description="Helical" evidence="2">
    <location>
        <begin position="78"/>
        <end position="98"/>
    </location>
</feature>
<protein>
    <recommendedName>
        <fullName evidence="5">Transmembrane protein</fullName>
    </recommendedName>
</protein>
<dbReference type="Gramene" id="PRQ33585">
    <property type="protein sequence ID" value="PRQ33585"/>
    <property type="gene ID" value="RchiOBHm_Chr5g0059251"/>
</dbReference>
<gene>
    <name evidence="3" type="ORF">RchiOBHm_Chr5g0059251</name>
</gene>
<evidence type="ECO:0000256" key="2">
    <source>
        <dbReference type="SAM" id="Phobius"/>
    </source>
</evidence>
<feature type="transmembrane region" description="Helical" evidence="2">
    <location>
        <begin position="144"/>
        <end position="165"/>
    </location>
</feature>
<feature type="region of interest" description="Disordered" evidence="1">
    <location>
        <begin position="20"/>
        <end position="43"/>
    </location>
</feature>
<accession>A0A2P6QHC1</accession>
<evidence type="ECO:0000256" key="1">
    <source>
        <dbReference type="SAM" id="MobiDB-lite"/>
    </source>
</evidence>
<proteinExistence type="predicted"/>
<name>A0A2P6QHC1_ROSCH</name>
<dbReference type="EMBL" id="PDCK01000043">
    <property type="protein sequence ID" value="PRQ33585.1"/>
    <property type="molecule type" value="Genomic_DNA"/>
</dbReference>
<evidence type="ECO:0000313" key="4">
    <source>
        <dbReference type="Proteomes" id="UP000238479"/>
    </source>
</evidence>
<dbReference type="AlphaFoldDB" id="A0A2P6QHC1"/>
<reference evidence="3 4" key="1">
    <citation type="journal article" date="2018" name="Nat. Genet.">
        <title>The Rosa genome provides new insights in the design of modern roses.</title>
        <authorList>
            <person name="Bendahmane M."/>
        </authorList>
    </citation>
    <scope>NUCLEOTIDE SEQUENCE [LARGE SCALE GENOMIC DNA]</scope>
    <source>
        <strain evidence="4">cv. Old Blush</strain>
    </source>
</reference>
<keyword evidence="2" id="KW-0472">Membrane</keyword>
<sequence length="186" mass="20720">MSSSRGLCSSSLCRSTQKNFRSKKLHDSPHPSPHTSSPPSTKDLLHQGFSGYLLKVRITYQKEYGCSRMGISPPIHHWIFSLLLSSVPFRWLCSLPGLSLSGGEQRINVWYWFISLIPFNFGFDWICFLGLFWQRLFDTHHLDLALLASSWLLAVAVVATTAAAVRKSLGGGGCVSIVGVDVLFNF</sequence>